<name>A0A1X7N346_9LACT</name>
<feature type="domain" description="Acyl-ACP thioesterase-like C-terminal" evidence="9">
    <location>
        <begin position="150"/>
        <end position="248"/>
    </location>
</feature>
<dbReference type="InterPro" id="IPR049427">
    <property type="entry name" value="Acyl-ACP_TE_C"/>
</dbReference>
<keyword evidence="3 10" id="KW-0378">Hydrolase</keyword>
<dbReference type="AlphaFoldDB" id="A0A1X7N346"/>
<comment type="similarity">
    <text evidence="1">Belongs to the acyl-ACP thioesterase family.</text>
</comment>
<evidence type="ECO:0000256" key="6">
    <source>
        <dbReference type="ARBA" id="ARBA00023098"/>
    </source>
</evidence>
<dbReference type="InterPro" id="IPR029069">
    <property type="entry name" value="HotDog_dom_sf"/>
</dbReference>
<evidence type="ECO:0000256" key="7">
    <source>
        <dbReference type="ARBA" id="ARBA00023160"/>
    </source>
</evidence>
<dbReference type="EMBL" id="FXBJ01000002">
    <property type="protein sequence ID" value="SMH31257.1"/>
    <property type="molecule type" value="Genomic_DNA"/>
</dbReference>
<keyword evidence="4" id="KW-0276">Fatty acid metabolism</keyword>
<evidence type="ECO:0000256" key="1">
    <source>
        <dbReference type="ARBA" id="ARBA00006500"/>
    </source>
</evidence>
<evidence type="ECO:0000259" key="8">
    <source>
        <dbReference type="Pfam" id="PF01643"/>
    </source>
</evidence>
<keyword evidence="6" id="KW-0443">Lipid metabolism</keyword>
<keyword evidence="11" id="KW-1185">Reference proteome</keyword>
<protein>
    <submittedName>
        <fullName evidence="10">Medium-chain acyl-[acyl-carrier-protein] hydrolase</fullName>
    </submittedName>
</protein>
<dbReference type="OrthoDB" id="9801517at2"/>
<proteinExistence type="inferred from homology"/>
<dbReference type="InterPro" id="IPR002864">
    <property type="entry name" value="Acyl-ACP_thioesterase_NHD"/>
</dbReference>
<organism evidence="10 11">
    <name type="scientific">Carnobacterium iners</name>
    <dbReference type="NCBI Taxonomy" id="1073423"/>
    <lineage>
        <taxon>Bacteria</taxon>
        <taxon>Bacillati</taxon>
        <taxon>Bacillota</taxon>
        <taxon>Bacilli</taxon>
        <taxon>Lactobacillales</taxon>
        <taxon>Carnobacteriaceae</taxon>
        <taxon>Carnobacterium</taxon>
    </lineage>
</organism>
<dbReference type="Gene3D" id="3.10.129.10">
    <property type="entry name" value="Hotdog Thioesterase"/>
    <property type="match status" value="1"/>
</dbReference>
<keyword evidence="7" id="KW-0275">Fatty acid biosynthesis</keyword>
<dbReference type="GO" id="GO:0016297">
    <property type="term" value="F:fatty acyl-[ACP] hydrolase activity"/>
    <property type="evidence" value="ECO:0007669"/>
    <property type="project" value="InterPro"/>
</dbReference>
<dbReference type="PANTHER" id="PTHR31727">
    <property type="entry name" value="OLEOYL-ACYL CARRIER PROTEIN THIOESTERASE 1, CHLOROPLASTIC"/>
    <property type="match status" value="1"/>
</dbReference>
<dbReference type="GO" id="GO:0000036">
    <property type="term" value="F:acyl carrier activity"/>
    <property type="evidence" value="ECO:0007669"/>
    <property type="project" value="TreeGrafter"/>
</dbReference>
<dbReference type="SUPFAM" id="SSF54637">
    <property type="entry name" value="Thioesterase/thiol ester dehydrase-isomerase"/>
    <property type="match status" value="2"/>
</dbReference>
<feature type="domain" description="Acyl-ACP thioesterase N-terminal hotdog" evidence="8">
    <location>
        <begin position="5"/>
        <end position="132"/>
    </location>
</feature>
<evidence type="ECO:0000256" key="4">
    <source>
        <dbReference type="ARBA" id="ARBA00022832"/>
    </source>
</evidence>
<evidence type="ECO:0000313" key="10">
    <source>
        <dbReference type="EMBL" id="SMH31257.1"/>
    </source>
</evidence>
<dbReference type="Pfam" id="PF01643">
    <property type="entry name" value="Acyl-ACP_TE"/>
    <property type="match status" value="1"/>
</dbReference>
<keyword evidence="5" id="KW-0809">Transit peptide</keyword>
<evidence type="ECO:0000259" key="9">
    <source>
        <dbReference type="Pfam" id="PF20791"/>
    </source>
</evidence>
<evidence type="ECO:0000256" key="2">
    <source>
        <dbReference type="ARBA" id="ARBA00022516"/>
    </source>
</evidence>
<dbReference type="Pfam" id="PF20791">
    <property type="entry name" value="Acyl-ACP_TE_C"/>
    <property type="match status" value="1"/>
</dbReference>
<evidence type="ECO:0000256" key="5">
    <source>
        <dbReference type="ARBA" id="ARBA00022946"/>
    </source>
</evidence>
<evidence type="ECO:0000313" key="11">
    <source>
        <dbReference type="Proteomes" id="UP000193435"/>
    </source>
</evidence>
<gene>
    <name evidence="10" type="ORF">SAMN04488700_1242</name>
</gene>
<dbReference type="Proteomes" id="UP000193435">
    <property type="component" value="Unassembled WGS sequence"/>
</dbReference>
<dbReference type="PANTHER" id="PTHR31727:SF6">
    <property type="entry name" value="OLEOYL-ACYL CARRIER PROTEIN THIOESTERASE 1, CHLOROPLASTIC"/>
    <property type="match status" value="1"/>
</dbReference>
<dbReference type="InterPro" id="IPR045023">
    <property type="entry name" value="FATA/B"/>
</dbReference>
<sequence length="255" mass="29636">METQIFESEHQVNYYECDASQQLTISMLVNIMMQASGEQSHELGVGDEALAKKGLAWIVLQYTVDIKHIPTAHQKIKVTTQALSYNKLFCYREFNVYDEIGQLCVTAKSTFALLDSEKRKMVRIQDEVVAPFKAPFSKRLIRTPKPEKIKEEQSTESEYRVRYLDIDTNLHVNNSKYLDWSVDTLDYEFLTTHKLTHLTIKFEKEVYYGHQIKSQMSLLENETGQFISAHRIMTGEVVNSEASMTWEKIEKESSR</sequence>
<dbReference type="RefSeq" id="WP_085559421.1">
    <property type="nucleotide sequence ID" value="NZ_FOAH01000018.1"/>
</dbReference>
<evidence type="ECO:0000256" key="3">
    <source>
        <dbReference type="ARBA" id="ARBA00022801"/>
    </source>
</evidence>
<dbReference type="STRING" id="1073423.SAMN04488700_1242"/>
<keyword evidence="2" id="KW-0444">Lipid biosynthesis</keyword>
<accession>A0A1X7N346</accession>
<reference evidence="10 11" key="1">
    <citation type="submission" date="2017-04" db="EMBL/GenBank/DDBJ databases">
        <authorList>
            <person name="Afonso C.L."/>
            <person name="Miller P.J."/>
            <person name="Scott M.A."/>
            <person name="Spackman E."/>
            <person name="Goraichik I."/>
            <person name="Dimitrov K.M."/>
            <person name="Suarez D.L."/>
            <person name="Swayne D.E."/>
        </authorList>
    </citation>
    <scope>NUCLEOTIDE SEQUENCE [LARGE SCALE GENOMIC DNA]</scope>
    <source>
        <strain evidence="10 11">LMG26642</strain>
    </source>
</reference>
<dbReference type="CDD" id="cd00586">
    <property type="entry name" value="4HBT"/>
    <property type="match status" value="1"/>
</dbReference>